<dbReference type="RefSeq" id="WP_264770722.1">
    <property type="nucleotide sequence ID" value="NZ_JAPDOG010000001.1"/>
</dbReference>
<reference evidence="2 3" key="1">
    <citation type="submission" date="2022-10" db="EMBL/GenBank/DDBJ databases">
        <title>Defluviimonas sp. CAU 1641 isolated from mud.</title>
        <authorList>
            <person name="Kim W."/>
        </authorList>
    </citation>
    <scope>NUCLEOTIDE SEQUENCE [LARGE SCALE GENOMIC DNA]</scope>
    <source>
        <strain evidence="2 3">CAU 1641</strain>
    </source>
</reference>
<dbReference type="InterPro" id="IPR002654">
    <property type="entry name" value="Glyco_trans_25"/>
</dbReference>
<keyword evidence="3" id="KW-1185">Reference proteome</keyword>
<name>A0ABT3IXA0_9RHOB</name>
<comment type="caution">
    <text evidence="2">The sequence shown here is derived from an EMBL/GenBank/DDBJ whole genome shotgun (WGS) entry which is preliminary data.</text>
</comment>
<evidence type="ECO:0000259" key="1">
    <source>
        <dbReference type="Pfam" id="PF01755"/>
    </source>
</evidence>
<feature type="domain" description="Glycosyl transferase family 25" evidence="1">
    <location>
        <begin position="5"/>
        <end position="164"/>
    </location>
</feature>
<accession>A0ABT3IXA0</accession>
<sequence>MTVEALVISLRSAAARRAMQEAQLGRLGLPHRLLDAVNAAGIQAADLARWQRAWCRPLRASEIACALSHRQAWSEVAAGTQPRLILEDDAVLGPATAAVLDVLQHRSGLDCVTLETFTLPKLLGRRVAIGATGHMLAEVFRDSAGAAAYLLWPDGARRLLASLPGLLPPADAAINLTVGLRMYQVEPACAMQAIFLPRGEGITPEVAETTISNAPRPKVDSAGDWLRYKLRRLRVSAILLRKRLRGLGRSQKRIAEFRIA</sequence>
<dbReference type="Pfam" id="PF01755">
    <property type="entry name" value="Glyco_transf_25"/>
    <property type="match status" value="1"/>
</dbReference>
<protein>
    <submittedName>
        <fullName evidence="2">Glycosyltransferase family 25 protein</fullName>
    </submittedName>
</protein>
<evidence type="ECO:0000313" key="2">
    <source>
        <dbReference type="EMBL" id="MCW3780060.1"/>
    </source>
</evidence>
<evidence type="ECO:0000313" key="3">
    <source>
        <dbReference type="Proteomes" id="UP001207582"/>
    </source>
</evidence>
<organism evidence="2 3">
    <name type="scientific">Defluviimonas salinarum</name>
    <dbReference type="NCBI Taxonomy" id="2992147"/>
    <lineage>
        <taxon>Bacteria</taxon>
        <taxon>Pseudomonadati</taxon>
        <taxon>Pseudomonadota</taxon>
        <taxon>Alphaproteobacteria</taxon>
        <taxon>Rhodobacterales</taxon>
        <taxon>Paracoccaceae</taxon>
        <taxon>Albidovulum</taxon>
    </lineage>
</organism>
<dbReference type="EMBL" id="JAPDOG010000001">
    <property type="protein sequence ID" value="MCW3780060.1"/>
    <property type="molecule type" value="Genomic_DNA"/>
</dbReference>
<dbReference type="CDD" id="cd06532">
    <property type="entry name" value="Glyco_transf_25"/>
    <property type="match status" value="1"/>
</dbReference>
<dbReference type="Proteomes" id="UP001207582">
    <property type="component" value="Unassembled WGS sequence"/>
</dbReference>
<proteinExistence type="predicted"/>
<gene>
    <name evidence="2" type="ORF">OM960_00480</name>
</gene>